<proteinExistence type="predicted"/>
<reference evidence="1 2" key="1">
    <citation type="submission" date="2016-10" db="EMBL/GenBank/DDBJ databases">
        <authorList>
            <person name="de Groot N.N."/>
        </authorList>
    </citation>
    <scope>NUCLEOTIDE SEQUENCE [LARGE SCALE GENOMIC DNA]</scope>
    <source>
        <strain evidence="1 2">DSM 22900</strain>
    </source>
</reference>
<evidence type="ECO:0000313" key="2">
    <source>
        <dbReference type="Proteomes" id="UP000199577"/>
    </source>
</evidence>
<name>A0A1I1LQY8_9SPHI</name>
<dbReference type="STRING" id="623281.SAMN05421747_12331"/>
<sequence length="293" mass="33041">MIPGFASSVIPQGGPSFSAANQANLSVLYNSKWTIFANFVHKPALHPMGTNYSITAQFGKALAILLADKIATIAPQFPSERFVRDVAGSIIEKTYTQRVALIADKLHEHFPGTYQTALTVFMKILGPPNPNETGMFTHYYWILPIGKFVEKYGLDHFQLSMDAIAEITRRNTGEYAVRPYIRKYPEASLAIIRRWASSGDFHLRRLASEGLRPKLPWAPKLDTFNHHPQPVFEVLEMLKEDNVTFVKKSVANHLTDWLKVNNGAATALIRQWAASTNPHTQWIIKRATRKITL</sequence>
<dbReference type="Proteomes" id="UP000199577">
    <property type="component" value="Unassembled WGS sequence"/>
</dbReference>
<organism evidence="1 2">
    <name type="scientific">Parapedobacter composti</name>
    <dbReference type="NCBI Taxonomy" id="623281"/>
    <lineage>
        <taxon>Bacteria</taxon>
        <taxon>Pseudomonadati</taxon>
        <taxon>Bacteroidota</taxon>
        <taxon>Sphingobacteriia</taxon>
        <taxon>Sphingobacteriales</taxon>
        <taxon>Sphingobacteriaceae</taxon>
        <taxon>Parapedobacter</taxon>
    </lineage>
</organism>
<dbReference type="EMBL" id="FOLL01000023">
    <property type="protein sequence ID" value="SFC75439.1"/>
    <property type="molecule type" value="Genomic_DNA"/>
</dbReference>
<accession>A0A1I1LQY8</accession>
<gene>
    <name evidence="1" type="ORF">SAMN05421747_12331</name>
</gene>
<evidence type="ECO:0000313" key="1">
    <source>
        <dbReference type="EMBL" id="SFC75439.1"/>
    </source>
</evidence>
<keyword evidence="2" id="KW-1185">Reference proteome</keyword>
<dbReference type="Gene3D" id="1.25.40.290">
    <property type="entry name" value="ARM repeat domains"/>
    <property type="match status" value="1"/>
</dbReference>
<dbReference type="InterPro" id="IPR016024">
    <property type="entry name" value="ARM-type_fold"/>
</dbReference>
<dbReference type="AlphaFoldDB" id="A0A1I1LQY8"/>
<dbReference type="SUPFAM" id="SSF48371">
    <property type="entry name" value="ARM repeat"/>
    <property type="match status" value="1"/>
</dbReference>
<protein>
    <submittedName>
        <fullName evidence="1">3-methyladenine DNA glycosylase AlkC</fullName>
    </submittedName>
</protein>